<evidence type="ECO:0000256" key="2">
    <source>
        <dbReference type="SAM" id="Phobius"/>
    </source>
</evidence>
<protein>
    <submittedName>
        <fullName evidence="6">RHS domain-containing protein</fullName>
    </submittedName>
</protein>
<dbReference type="Gene3D" id="2.60.200.60">
    <property type="match status" value="1"/>
</dbReference>
<dbReference type="Gene3D" id="2.180.10.10">
    <property type="entry name" value="RHS repeat-associated core"/>
    <property type="match status" value="1"/>
</dbReference>
<reference evidence="6" key="1">
    <citation type="journal article" date="2020" name="Microorganisms">
        <title>Reliable Identification of Environmental Pseudomonas Isolates Using the rpoD Gene.</title>
        <authorList>
            <consortium name="The Broad Institute Genome Sequencing Platform"/>
            <person name="Girard L."/>
            <person name="Lood C."/>
            <person name="Rokni-Zadeh H."/>
            <person name="van Noort V."/>
            <person name="Lavigne R."/>
            <person name="De Mot R."/>
        </authorList>
    </citation>
    <scope>NUCLEOTIDE SEQUENCE</scope>
    <source>
        <strain evidence="6">SWRI10</strain>
    </source>
</reference>
<keyword evidence="2" id="KW-0472">Membrane</keyword>
<sequence>MSDALWAAREGDALLHTSMMADIVGGVLEVAATVAIGALATAAVAAALGITVATGGLGCFVLGAVVGLVVGVAMAATGADTGLSRLCEGIGNFLFPPSVQATIASGSPDTKTNGKPAARAAGVVIAPPAPLEGGAEGADEPEETFLDMAKGFFSQMWRPTVASPAANTQEANDDKVVCSKHPPMPPQYLAEGSSKVLINGHPAARSGDRSTCEAVIVDGGLVSNNVRIGGEPIVVREIRSGKTPGIGLAITALMLLRGRGGKFYSRFGCMLIGGVSSYVSGQVTSALTSAIVGSPNPVHAPTGAKLLNGEEDLDFNLPGPIPLPWQRYYNSRDERRDGLFGPGWSVAYEVFVEFKRDAGTERLLFTDEQARVIDMGQIPKGDAVFSASEGLSVRHALNGELLIESLQGVYRLFEPTPGNPDRLRLSQLGDRNDNRLYLEYDDLGRLARLRDSSGQIEIHLRYCSQWPQRLLAVDRHYPQANQPQPSRETLVSYRYDANGNLAQVEDALARPTRQFGYDGGARLTLHQTYDGLQCCYEWASFDDGWRVVRHWTNEGDEYRFEYDLGAGITRITDGLQRVSTRRWNPQYQVTSFTNALGDTWHFEWNDERQLLGAQAPDGGQWQYFYDESGNLAESIDPLGRSESFQWLEHWALPRARTDRAGNRWQYRYDPRGNRTRETDPLGQVTRYRYDAHGQVVEIIDAAGKHKQLHWNPLGQLKRYTDCSAATTRFDYDHRGHLQVVTNALGECTTYERDIRGYLTAIVQPDGRREHFEHDALGRLVRYSDTGGQTSLYSFNRQGKAWKSIDPLGHQVEYRYDPYGRLSALSNANGEHYRFSWDPLDRLIDQQELDGGGRRYRYDATDNLIALEFYPSPAFAEATPAAIVHQYTRDAAGRMVGKTTDDGFTEYRYDALDQLLEVLGTDRDGNTQRVAFAYDALGQNTEEHTAGGVLRRVYDELGNPLQTQLPDGRWLNRHFYGNGHLHHINLDGLLLCDFERDRLHRETLRVQGRLATQSEYDRSGRLHRRQSRQLDQAAQLLAPFQDSYQWSLADDLAGHFSQQPGQQHQQWLRHDAAGRIIARQDAHDGTHEAFTYDAAANLIDPAQAPAKPVRHNRLSHYQDKRYRYDAFGRLLEKRSRRWGTQHFHYDAEHRLIRVDSHQAGRERVLRMRYDPLGRRLEKTEYDGQGQLLNQTCFTWEGQRLLSERRNGRASVYVYANDGFEPLARIDGQGQTQQVCHFHNDVNGLPNKLTDDQGQLLWQASYQVWGNTLREEREARFIDEQNLRFQGQYLDRETGLHYNLHRYYDPDIGRFTQPDPIGLYGGLNLYAYGPNPFTWIDPLGLDGIFTRTVFEAPSGNVHTVYQQEIDWDLKVNTRNGVKTNRQLVLEEQRSPMIVKNGKYEVVHLHHSKQNGIGSLFELSADTHNRFQKSKALHPHLPNAHPHNPVNRSAFDIDREAYWKQRATASIKGGGKPNRCGA</sequence>
<dbReference type="InterPro" id="IPR008727">
    <property type="entry name" value="PAAR_motif"/>
</dbReference>
<dbReference type="Pfam" id="PF05593">
    <property type="entry name" value="RHS_repeat"/>
    <property type="match status" value="2"/>
</dbReference>
<dbReference type="Proteomes" id="UP000599879">
    <property type="component" value="Unassembled WGS sequence"/>
</dbReference>
<dbReference type="InterPro" id="IPR056823">
    <property type="entry name" value="TEN-like_YD-shell"/>
</dbReference>
<evidence type="ECO:0000259" key="4">
    <source>
        <dbReference type="Pfam" id="PF20148"/>
    </source>
</evidence>
<evidence type="ECO:0000313" key="7">
    <source>
        <dbReference type="EMBL" id="MBV4538479.1"/>
    </source>
</evidence>
<comment type="caution">
    <text evidence="6">The sequence shown here is derived from an EMBL/GenBank/DDBJ whole genome shotgun (WGS) entry which is preliminary data.</text>
</comment>
<proteinExistence type="predicted"/>
<accession>A0A923FVU0</accession>
<feature type="transmembrane region" description="Helical" evidence="2">
    <location>
        <begin position="57"/>
        <end position="76"/>
    </location>
</feature>
<dbReference type="EMBL" id="JABWRE010000001">
    <property type="protein sequence ID" value="MBC3439246.1"/>
    <property type="molecule type" value="Genomic_DNA"/>
</dbReference>
<dbReference type="InterPro" id="IPR045351">
    <property type="entry name" value="DUF6531"/>
</dbReference>
<feature type="domain" description="LHH" evidence="3">
    <location>
        <begin position="1391"/>
        <end position="1460"/>
    </location>
</feature>
<feature type="domain" description="DUF6531" evidence="4">
    <location>
        <begin position="296"/>
        <end position="374"/>
    </location>
</feature>
<dbReference type="PANTHER" id="PTHR32305">
    <property type="match status" value="1"/>
</dbReference>
<feature type="transmembrane region" description="Helical" evidence="2">
    <location>
        <begin position="23"/>
        <end position="50"/>
    </location>
</feature>
<dbReference type="InterPro" id="IPR006530">
    <property type="entry name" value="YD"/>
</dbReference>
<dbReference type="CDD" id="cd14742">
    <property type="entry name" value="PAAR_RHS"/>
    <property type="match status" value="1"/>
</dbReference>
<dbReference type="PANTHER" id="PTHR32305:SF15">
    <property type="entry name" value="PROTEIN RHSA-RELATED"/>
    <property type="match status" value="1"/>
</dbReference>
<dbReference type="Pfam" id="PF05488">
    <property type="entry name" value="PAAR_motif"/>
    <property type="match status" value="1"/>
</dbReference>
<evidence type="ECO:0000256" key="1">
    <source>
        <dbReference type="ARBA" id="ARBA00022737"/>
    </source>
</evidence>
<dbReference type="Pfam" id="PF14411">
    <property type="entry name" value="LHH"/>
    <property type="match status" value="1"/>
</dbReference>
<evidence type="ECO:0000259" key="3">
    <source>
        <dbReference type="Pfam" id="PF14411"/>
    </source>
</evidence>
<evidence type="ECO:0000259" key="5">
    <source>
        <dbReference type="Pfam" id="PF25023"/>
    </source>
</evidence>
<dbReference type="InterPro" id="IPR022385">
    <property type="entry name" value="Rhs_assc_core"/>
</dbReference>
<keyword evidence="1" id="KW-0677">Repeat</keyword>
<dbReference type="Pfam" id="PF20148">
    <property type="entry name" value="DUF6531"/>
    <property type="match status" value="1"/>
</dbReference>
<feature type="domain" description="Teneurin-like YD-shell" evidence="5">
    <location>
        <begin position="706"/>
        <end position="844"/>
    </location>
</feature>
<dbReference type="Pfam" id="PF25023">
    <property type="entry name" value="TEN_YD-shell"/>
    <property type="match status" value="2"/>
</dbReference>
<keyword evidence="2" id="KW-1133">Transmembrane helix</keyword>
<dbReference type="NCBIfam" id="TIGR01643">
    <property type="entry name" value="YD_repeat_2x"/>
    <property type="match status" value="9"/>
</dbReference>
<dbReference type="InterPro" id="IPR026834">
    <property type="entry name" value="LHH"/>
</dbReference>
<feature type="domain" description="Teneurin-like YD-shell" evidence="5">
    <location>
        <begin position="1062"/>
        <end position="1313"/>
    </location>
</feature>
<keyword evidence="2" id="KW-0812">Transmembrane</keyword>
<dbReference type="CDD" id="cd14740">
    <property type="entry name" value="PAAR_4"/>
    <property type="match status" value="1"/>
</dbReference>
<reference evidence="7" key="3">
    <citation type="submission" date="2021-06" db="EMBL/GenBank/DDBJ databases">
        <title>Updating the genus Pseudomonas: Description of 43 new species and partition of the Pseudomonas putida group.</title>
        <authorList>
            <person name="Girard L."/>
            <person name="Lood C."/>
            <person name="Vandamme P."/>
            <person name="Rokni-Zadeh H."/>
            <person name="Van Noort V."/>
            <person name="Hofte M."/>
            <person name="Lavigne R."/>
            <person name="De Mot R."/>
        </authorList>
    </citation>
    <scope>NUCLEOTIDE SEQUENCE</scope>
    <source>
        <strain evidence="7">SWRI10</strain>
    </source>
</reference>
<name>A0A923FVU0_9PSED</name>
<dbReference type="NCBIfam" id="TIGR03696">
    <property type="entry name" value="Rhs_assc_core"/>
    <property type="match status" value="1"/>
</dbReference>
<evidence type="ECO:0000313" key="6">
    <source>
        <dbReference type="EMBL" id="MBC3439246.1"/>
    </source>
</evidence>
<reference evidence="6" key="2">
    <citation type="submission" date="2020-07" db="EMBL/GenBank/DDBJ databases">
        <authorList>
            <person name="Lood C."/>
            <person name="Girard L."/>
        </authorList>
    </citation>
    <scope>NUCLEOTIDE SEQUENCE</scope>
    <source>
        <strain evidence="6">SWRI10</strain>
    </source>
</reference>
<dbReference type="RefSeq" id="WP_186552842.1">
    <property type="nucleotide sequence ID" value="NZ_JABWRE020000001.1"/>
</dbReference>
<dbReference type="PRINTS" id="PR00394">
    <property type="entry name" value="RHSPROTEIN"/>
</dbReference>
<dbReference type="InterPro" id="IPR031325">
    <property type="entry name" value="RHS_repeat"/>
</dbReference>
<dbReference type="EMBL" id="JABWRE020000001">
    <property type="protein sequence ID" value="MBV4538479.1"/>
    <property type="molecule type" value="Genomic_DNA"/>
</dbReference>
<organism evidence="6">
    <name type="scientific">Pseudomonas urmiensis</name>
    <dbReference type="NCBI Taxonomy" id="2745493"/>
    <lineage>
        <taxon>Bacteria</taxon>
        <taxon>Pseudomonadati</taxon>
        <taxon>Pseudomonadota</taxon>
        <taxon>Gammaproteobacteria</taxon>
        <taxon>Pseudomonadales</taxon>
        <taxon>Pseudomonadaceae</taxon>
        <taxon>Pseudomonas</taxon>
    </lineage>
</organism>
<gene>
    <name evidence="6" type="ORF">HU737_01040</name>
    <name evidence="7" type="ORF">HU737_021220</name>
</gene>
<dbReference type="InterPro" id="IPR050708">
    <property type="entry name" value="T6SS_VgrG/RHS"/>
</dbReference>